<keyword evidence="2" id="KW-1185">Reference proteome</keyword>
<accession>A0A0V1GEU4</accession>
<evidence type="ECO:0000313" key="1">
    <source>
        <dbReference type="EMBL" id="KRY96763.1"/>
    </source>
</evidence>
<protein>
    <submittedName>
        <fullName evidence="1">Uncharacterized protein</fullName>
    </submittedName>
</protein>
<dbReference type="Proteomes" id="UP000055024">
    <property type="component" value="Unassembled WGS sequence"/>
</dbReference>
<feature type="non-terminal residue" evidence="1">
    <location>
        <position position="1"/>
    </location>
</feature>
<dbReference type="AlphaFoldDB" id="A0A0V1GEU4"/>
<organism evidence="1 2">
    <name type="scientific">Trichinella zimbabwensis</name>
    <dbReference type="NCBI Taxonomy" id="268475"/>
    <lineage>
        <taxon>Eukaryota</taxon>
        <taxon>Metazoa</taxon>
        <taxon>Ecdysozoa</taxon>
        <taxon>Nematoda</taxon>
        <taxon>Enoplea</taxon>
        <taxon>Dorylaimia</taxon>
        <taxon>Trichinellida</taxon>
        <taxon>Trichinellidae</taxon>
        <taxon>Trichinella</taxon>
    </lineage>
</organism>
<dbReference type="OrthoDB" id="10438316at2759"/>
<proteinExistence type="predicted"/>
<sequence>LQHCTNSRPPISLLEFVPCAFRWHHGGQKY</sequence>
<gene>
    <name evidence="1" type="ORF">T11_11252</name>
</gene>
<dbReference type="EMBL" id="JYDP01002553">
    <property type="protein sequence ID" value="KRY96763.1"/>
    <property type="molecule type" value="Genomic_DNA"/>
</dbReference>
<comment type="caution">
    <text evidence="1">The sequence shown here is derived from an EMBL/GenBank/DDBJ whole genome shotgun (WGS) entry which is preliminary data.</text>
</comment>
<evidence type="ECO:0000313" key="2">
    <source>
        <dbReference type="Proteomes" id="UP000055024"/>
    </source>
</evidence>
<reference evidence="1 2" key="1">
    <citation type="submission" date="2015-01" db="EMBL/GenBank/DDBJ databases">
        <title>Evolution of Trichinella species and genotypes.</title>
        <authorList>
            <person name="Korhonen P.K."/>
            <person name="Edoardo P."/>
            <person name="Giuseppe L.R."/>
            <person name="Gasser R.B."/>
        </authorList>
    </citation>
    <scope>NUCLEOTIDE SEQUENCE [LARGE SCALE GENOMIC DNA]</scope>
    <source>
        <strain evidence="1">ISS1029</strain>
    </source>
</reference>
<name>A0A0V1GEU4_9BILA</name>